<evidence type="ECO:0000313" key="2">
    <source>
        <dbReference type="EMBL" id="KUL29589.1"/>
    </source>
</evidence>
<name>A0A117MQ39_9ACTN</name>
<accession>A0A117MQ39</accession>
<dbReference type="OrthoDB" id="5172663at2"/>
<protein>
    <recommendedName>
        <fullName evidence="4">DUF4214 domain-containing protein</fullName>
    </recommendedName>
</protein>
<dbReference type="EMBL" id="LLZH01000277">
    <property type="protein sequence ID" value="KUL29589.1"/>
    <property type="molecule type" value="Genomic_DNA"/>
</dbReference>
<organism evidence="2 3">
    <name type="scientific">Actinoplanes awajinensis subsp. mycoplanecinus</name>
    <dbReference type="NCBI Taxonomy" id="135947"/>
    <lineage>
        <taxon>Bacteria</taxon>
        <taxon>Bacillati</taxon>
        <taxon>Actinomycetota</taxon>
        <taxon>Actinomycetes</taxon>
        <taxon>Micromonosporales</taxon>
        <taxon>Micromonosporaceae</taxon>
        <taxon>Actinoplanes</taxon>
    </lineage>
</organism>
<dbReference type="AlphaFoldDB" id="A0A117MQ39"/>
<proteinExistence type="predicted"/>
<gene>
    <name evidence="2" type="ORF">ADL15_27095</name>
</gene>
<evidence type="ECO:0008006" key="4">
    <source>
        <dbReference type="Google" id="ProtNLM"/>
    </source>
</evidence>
<keyword evidence="1" id="KW-0732">Signal</keyword>
<evidence type="ECO:0000313" key="3">
    <source>
        <dbReference type="Proteomes" id="UP000053244"/>
    </source>
</evidence>
<keyword evidence="3" id="KW-1185">Reference proteome</keyword>
<comment type="caution">
    <text evidence="2">The sequence shown here is derived from an EMBL/GenBank/DDBJ whole genome shotgun (WGS) entry which is preliminary data.</text>
</comment>
<sequence length="285" mass="30266">MRLPWLSTLTAVIVAGTLALAAPARADDGRAVSPTGELRSFYRHALNRTPDASGLNTYLGLAGQDCRAGVLRFSYDLLNNPEAARFLNAPDRQTNAVFMALLNRAPDPSGWATYLAMDRAEGIDRSTVDIMKSPEYRSRLNAICAGRTSPSRVGVYNGAEVADIVQNLLTAASIGMLNCGVTSVVNKMKKKAKGAVGLPAIAAYSAEISSMAAGTSASCKLAKQLALGAAWAAYIGSRNHPVYVYDLQTEDKPGTISKTVRSTYKIGWTPADTRTFAGSVKVAPF</sequence>
<feature type="signal peptide" evidence="1">
    <location>
        <begin position="1"/>
        <end position="26"/>
    </location>
</feature>
<feature type="chain" id="PRO_5007151293" description="DUF4214 domain-containing protein" evidence="1">
    <location>
        <begin position="27"/>
        <end position="285"/>
    </location>
</feature>
<reference evidence="2 3" key="1">
    <citation type="submission" date="2015-10" db="EMBL/GenBank/DDBJ databases">
        <authorList>
            <person name="Gilbert D.G."/>
        </authorList>
    </citation>
    <scope>NUCLEOTIDE SEQUENCE [LARGE SCALE GENOMIC DNA]</scope>
    <source>
        <strain evidence="2 3">NRRL B-16712</strain>
    </source>
</reference>
<dbReference type="Proteomes" id="UP000053244">
    <property type="component" value="Unassembled WGS sequence"/>
</dbReference>
<dbReference type="RefSeq" id="WP_067697075.1">
    <property type="nucleotide sequence ID" value="NZ_LLZH01000277.1"/>
</dbReference>
<evidence type="ECO:0000256" key="1">
    <source>
        <dbReference type="SAM" id="SignalP"/>
    </source>
</evidence>